<accession>A0A4Q6XGQ8</accession>
<name>A0A4Q6XGQ8_9SPHN</name>
<proteinExistence type="predicted"/>
<feature type="transmembrane region" description="Helical" evidence="1">
    <location>
        <begin position="152"/>
        <end position="177"/>
    </location>
</feature>
<reference evidence="2 3" key="1">
    <citation type="submission" date="2019-02" db="EMBL/GenBank/DDBJ databases">
        <authorList>
            <person name="Li Y."/>
        </authorList>
    </citation>
    <scope>NUCLEOTIDE SEQUENCE [LARGE SCALE GENOMIC DNA]</scope>
    <source>
        <strain evidence="2 3">3-7</strain>
    </source>
</reference>
<feature type="transmembrane region" description="Helical" evidence="1">
    <location>
        <begin position="69"/>
        <end position="88"/>
    </location>
</feature>
<dbReference type="EMBL" id="SGIS01000095">
    <property type="protein sequence ID" value="RZF59071.1"/>
    <property type="molecule type" value="Genomic_DNA"/>
</dbReference>
<sequence>MIDIAQARTMLLTKGPAIAADIGVNFVLPYVIYSYAAPVIGDVKALLASSVPPILWSVIEFIRRRRLDAVSLLVLAGIVLSLLAFIGGGGPRMLQLREKLVSGVIGMVFLISAAIGRPLMYELARAGMARRGSADSNHLYDLPDDRGFRRSMIVMTVVWGFGLILDVAIGAALVFSLTIKEYMIVNSIEGYALLGGLIGWTFWYGRRSQTGNEALREAEVEQLSIARRPDRIQPPLRVEQQSE</sequence>
<evidence type="ECO:0000313" key="3">
    <source>
        <dbReference type="Proteomes" id="UP000292085"/>
    </source>
</evidence>
<keyword evidence="1" id="KW-0472">Membrane</keyword>
<dbReference type="OrthoDB" id="7276421at2"/>
<gene>
    <name evidence="2" type="ORF">EWE75_23745</name>
</gene>
<dbReference type="RefSeq" id="WP_130160520.1">
    <property type="nucleotide sequence ID" value="NZ_SGIS01000095.1"/>
</dbReference>
<evidence type="ECO:0000256" key="1">
    <source>
        <dbReference type="SAM" id="Phobius"/>
    </source>
</evidence>
<comment type="caution">
    <text evidence="2">The sequence shown here is derived from an EMBL/GenBank/DDBJ whole genome shotgun (WGS) entry which is preliminary data.</text>
</comment>
<dbReference type="Proteomes" id="UP000292085">
    <property type="component" value="Unassembled WGS sequence"/>
</dbReference>
<dbReference type="AlphaFoldDB" id="A0A4Q6XGQ8"/>
<organism evidence="2 3">
    <name type="scientific">Sphingomonas populi</name>
    <dbReference type="NCBI Taxonomy" id="2484750"/>
    <lineage>
        <taxon>Bacteria</taxon>
        <taxon>Pseudomonadati</taxon>
        <taxon>Pseudomonadota</taxon>
        <taxon>Alphaproteobacteria</taxon>
        <taxon>Sphingomonadales</taxon>
        <taxon>Sphingomonadaceae</taxon>
        <taxon>Sphingomonas</taxon>
    </lineage>
</organism>
<protein>
    <submittedName>
        <fullName evidence="2">Uncharacterized protein</fullName>
    </submittedName>
</protein>
<dbReference type="NCBIfam" id="NF041646">
    <property type="entry name" value="VC0807_fam"/>
    <property type="match status" value="1"/>
</dbReference>
<keyword evidence="1" id="KW-0812">Transmembrane</keyword>
<feature type="transmembrane region" description="Helical" evidence="1">
    <location>
        <begin position="100"/>
        <end position="121"/>
    </location>
</feature>
<keyword evidence="1" id="KW-1133">Transmembrane helix</keyword>
<evidence type="ECO:0000313" key="2">
    <source>
        <dbReference type="EMBL" id="RZF59071.1"/>
    </source>
</evidence>
<keyword evidence="3" id="KW-1185">Reference proteome</keyword>
<feature type="transmembrane region" description="Helical" evidence="1">
    <location>
        <begin position="183"/>
        <end position="203"/>
    </location>
</feature>